<feature type="compositionally biased region" description="Low complexity" evidence="1">
    <location>
        <begin position="84"/>
        <end position="95"/>
    </location>
</feature>
<comment type="caution">
    <text evidence="2">The sequence shown here is derived from an EMBL/GenBank/DDBJ whole genome shotgun (WGS) entry which is preliminary data.</text>
</comment>
<feature type="non-terminal residue" evidence="2">
    <location>
        <position position="301"/>
    </location>
</feature>
<evidence type="ECO:0000313" key="2">
    <source>
        <dbReference type="EMBL" id="GEZ86503.1"/>
    </source>
</evidence>
<evidence type="ECO:0000256" key="1">
    <source>
        <dbReference type="SAM" id="MobiDB-lite"/>
    </source>
</evidence>
<dbReference type="EMBL" id="BKCJ010334240">
    <property type="protein sequence ID" value="GEZ86503.1"/>
    <property type="molecule type" value="Genomic_DNA"/>
</dbReference>
<proteinExistence type="predicted"/>
<feature type="compositionally biased region" description="Basic and acidic residues" evidence="1">
    <location>
        <begin position="1"/>
        <end position="24"/>
    </location>
</feature>
<sequence>MSLTKATKEEATRQVHATHERIMTDADPEPARSITLGIAFRDTYSVSKKMSPNPSQKLKGIQTLTPEEQLTANVMQALKASIKSSRSQSLTRGSSEGTCFTPRVPNKSTVILASSSEGTDGDDDDESIDIKDTDDEETDDEFVRGDEYVQANVDKEMKDAEVDDTRNDDEEITDTTKEDDKKIEEVKDDKEMISKPTILSPILEIPTVTLTITNHFPHYITCNTTNKAPIPTPPFTTVALAVTMILDPLPLIIQRVSILEKDVQELKEVDHTTTHLALLRFEIPSLVNAYLGCSMGDALQK</sequence>
<protein>
    <submittedName>
        <fullName evidence="2">Uncharacterized protein</fullName>
    </submittedName>
</protein>
<feature type="compositionally biased region" description="Acidic residues" evidence="1">
    <location>
        <begin position="119"/>
        <end position="140"/>
    </location>
</feature>
<name>A0A699IUA3_TANCI</name>
<feature type="region of interest" description="Disordered" evidence="1">
    <location>
        <begin position="1"/>
        <end position="29"/>
    </location>
</feature>
<gene>
    <name evidence="2" type="ORF">Tci_558476</name>
</gene>
<feature type="region of interest" description="Disordered" evidence="1">
    <location>
        <begin position="83"/>
        <end position="140"/>
    </location>
</feature>
<dbReference type="AlphaFoldDB" id="A0A699IUA3"/>
<reference evidence="2" key="1">
    <citation type="journal article" date="2019" name="Sci. Rep.">
        <title>Draft genome of Tanacetum cinerariifolium, the natural source of mosquito coil.</title>
        <authorList>
            <person name="Yamashiro T."/>
            <person name="Shiraishi A."/>
            <person name="Satake H."/>
            <person name="Nakayama K."/>
        </authorList>
    </citation>
    <scope>NUCLEOTIDE SEQUENCE</scope>
</reference>
<accession>A0A699IUA3</accession>
<organism evidence="2">
    <name type="scientific">Tanacetum cinerariifolium</name>
    <name type="common">Dalmatian daisy</name>
    <name type="synonym">Chrysanthemum cinerariifolium</name>
    <dbReference type="NCBI Taxonomy" id="118510"/>
    <lineage>
        <taxon>Eukaryota</taxon>
        <taxon>Viridiplantae</taxon>
        <taxon>Streptophyta</taxon>
        <taxon>Embryophyta</taxon>
        <taxon>Tracheophyta</taxon>
        <taxon>Spermatophyta</taxon>
        <taxon>Magnoliopsida</taxon>
        <taxon>eudicotyledons</taxon>
        <taxon>Gunneridae</taxon>
        <taxon>Pentapetalae</taxon>
        <taxon>asterids</taxon>
        <taxon>campanulids</taxon>
        <taxon>Asterales</taxon>
        <taxon>Asteraceae</taxon>
        <taxon>Asteroideae</taxon>
        <taxon>Anthemideae</taxon>
        <taxon>Anthemidinae</taxon>
        <taxon>Tanacetum</taxon>
    </lineage>
</organism>